<proteinExistence type="predicted"/>
<organism evidence="1 2">
    <name type="scientific">Favolaschia claudopus</name>
    <dbReference type="NCBI Taxonomy" id="2862362"/>
    <lineage>
        <taxon>Eukaryota</taxon>
        <taxon>Fungi</taxon>
        <taxon>Dikarya</taxon>
        <taxon>Basidiomycota</taxon>
        <taxon>Agaricomycotina</taxon>
        <taxon>Agaricomycetes</taxon>
        <taxon>Agaricomycetidae</taxon>
        <taxon>Agaricales</taxon>
        <taxon>Marasmiineae</taxon>
        <taxon>Mycenaceae</taxon>
        <taxon>Favolaschia</taxon>
    </lineage>
</organism>
<keyword evidence="2" id="KW-1185">Reference proteome</keyword>
<accession>A0AAW0ABQ0</accession>
<dbReference type="AlphaFoldDB" id="A0AAW0ABQ0"/>
<protein>
    <submittedName>
        <fullName evidence="1">Uncharacterized protein</fullName>
    </submittedName>
</protein>
<dbReference type="Proteomes" id="UP001362999">
    <property type="component" value="Unassembled WGS sequence"/>
</dbReference>
<reference evidence="1 2" key="1">
    <citation type="journal article" date="2024" name="J Genomics">
        <title>Draft genome sequencing and assembly of Favolaschia claudopus CIRM-BRFM 2984 isolated from oak limbs.</title>
        <authorList>
            <person name="Navarro D."/>
            <person name="Drula E."/>
            <person name="Chaduli D."/>
            <person name="Cazenave R."/>
            <person name="Ahrendt S."/>
            <person name="Wang J."/>
            <person name="Lipzen A."/>
            <person name="Daum C."/>
            <person name="Barry K."/>
            <person name="Grigoriev I.V."/>
            <person name="Favel A."/>
            <person name="Rosso M.N."/>
            <person name="Martin F."/>
        </authorList>
    </citation>
    <scope>NUCLEOTIDE SEQUENCE [LARGE SCALE GENOMIC DNA]</scope>
    <source>
        <strain evidence="1 2">CIRM-BRFM 2984</strain>
    </source>
</reference>
<evidence type="ECO:0000313" key="2">
    <source>
        <dbReference type="Proteomes" id="UP001362999"/>
    </source>
</evidence>
<comment type="caution">
    <text evidence="1">The sequence shown here is derived from an EMBL/GenBank/DDBJ whole genome shotgun (WGS) entry which is preliminary data.</text>
</comment>
<sequence>MATEAPQNVLVRAFFSDRAHRQHDPGPHFASEPDVVLEYDAAEFSGMRIPSLLTAIQQEHSSASCDRCLTPILVKCAWHLNLEAIATMTPELDLQGPLENDPIGGLTFLESDSEVSDYPTTINSCTDITVFCETMYNRSHSRGTKREMEAPDDAPYMRAKPAQSELVVSQQGLCVIPSADDPTAPLNLPPPSFSFPIDTEAAGVVFIDKTGFFPRLSALLQASKPGCFLALPPGTGKSALLSWYAAWVDAGWDREQWGTLFKTTNCEIWGVYL</sequence>
<dbReference type="EMBL" id="JAWWNJ010000077">
    <property type="protein sequence ID" value="KAK7005935.1"/>
    <property type="molecule type" value="Genomic_DNA"/>
</dbReference>
<gene>
    <name evidence="1" type="ORF">R3P38DRAFT_1724242</name>
</gene>
<name>A0AAW0ABQ0_9AGAR</name>
<evidence type="ECO:0000313" key="1">
    <source>
        <dbReference type="EMBL" id="KAK7005935.1"/>
    </source>
</evidence>